<dbReference type="EMBL" id="PCTA01000026">
    <property type="protein sequence ID" value="PIP61454.1"/>
    <property type="molecule type" value="Genomic_DNA"/>
</dbReference>
<protein>
    <recommendedName>
        <fullName evidence="4">Big-1 domain-containing protein</fullName>
    </recommendedName>
</protein>
<evidence type="ECO:0000313" key="3">
    <source>
        <dbReference type="Proteomes" id="UP000231246"/>
    </source>
</evidence>
<evidence type="ECO:0000313" key="2">
    <source>
        <dbReference type="EMBL" id="PIP61454.1"/>
    </source>
</evidence>
<name>A0A2H0BV27_9BACT</name>
<evidence type="ECO:0000256" key="1">
    <source>
        <dbReference type="SAM" id="SignalP"/>
    </source>
</evidence>
<gene>
    <name evidence="2" type="ORF">COW99_04090</name>
</gene>
<feature type="signal peptide" evidence="1">
    <location>
        <begin position="1"/>
        <end position="32"/>
    </location>
</feature>
<feature type="chain" id="PRO_5013600974" description="Big-1 domain-containing protein" evidence="1">
    <location>
        <begin position="33"/>
        <end position="565"/>
    </location>
</feature>
<evidence type="ECO:0008006" key="4">
    <source>
        <dbReference type="Google" id="ProtNLM"/>
    </source>
</evidence>
<comment type="caution">
    <text evidence="2">The sequence shown here is derived from an EMBL/GenBank/DDBJ whole genome shotgun (WGS) entry which is preliminary data.</text>
</comment>
<organism evidence="2 3">
    <name type="scientific">Candidatus Roizmanbacteria bacterium CG22_combo_CG10-13_8_21_14_all_38_20</name>
    <dbReference type="NCBI Taxonomy" id="1974862"/>
    <lineage>
        <taxon>Bacteria</taxon>
        <taxon>Candidatus Roizmaniibacteriota</taxon>
    </lineage>
</organism>
<accession>A0A2H0BV27</accession>
<dbReference type="AlphaFoldDB" id="A0A2H0BV27"/>
<dbReference type="Proteomes" id="UP000231246">
    <property type="component" value="Unassembled WGS sequence"/>
</dbReference>
<reference evidence="2 3" key="1">
    <citation type="submission" date="2017-09" db="EMBL/GenBank/DDBJ databases">
        <title>Depth-based differentiation of microbial function through sediment-hosted aquifers and enrichment of novel symbionts in the deep terrestrial subsurface.</title>
        <authorList>
            <person name="Probst A.J."/>
            <person name="Ladd B."/>
            <person name="Jarett J.K."/>
            <person name="Geller-Mcgrath D.E."/>
            <person name="Sieber C.M."/>
            <person name="Emerson J.B."/>
            <person name="Anantharaman K."/>
            <person name="Thomas B.C."/>
            <person name="Malmstrom R."/>
            <person name="Stieglmeier M."/>
            <person name="Klingl A."/>
            <person name="Woyke T."/>
            <person name="Ryan C.M."/>
            <person name="Banfield J.F."/>
        </authorList>
    </citation>
    <scope>NUCLEOTIDE SEQUENCE [LARGE SCALE GENOMIC DNA]</scope>
    <source>
        <strain evidence="2">CG22_combo_CG10-13_8_21_14_all_38_20</strain>
    </source>
</reference>
<sequence length="565" mass="59815">MAIHKVFPNGVKVMNKVFLVCISLITSGILFASAPEPVYAGGTVVANITVNIQYSDGSKVPINGAEVKYWATTSQGWLGQDNAITNSSGIASAALISCQGQSHLELQTPANLPAGGTWSTSVRRPAGAGNITHIGFIDLSKNPSEQSSYDPFERGGDPAHPETYQQITGLLPSPDSISDVSNKRAVATAILNNNATDIWIDWVYVLPPIATPTPTPRITCNQICDPNDGLACNTGEVCTLVNPGHSPILPDENRCRLQTYPNSLTCESPQCGDTCDPTNPICPLECSSCQPDGNGTNVCQPPATPTPTPIATPTATLTPTLPPQCGSPCNPASPQCPEECGACLPGGNGNICQPPPTPTPPLSDCHCDGIDVTAPDPKVVKKGEVVNFTIFAYTDPYGNPASYPTKVTRIVYSIYKDNVRVAGPIETMAALVGIQTREGKQVEVYKVDGTYTIPNLDSAIGVYKIDATNGNETNGLFCRLKHLAFSTEIRVAQASDRSNIFARFFNWLIGRSSSSQQVTGQSTIPVVPTGADSLQLGTFFPVDDLPPDGCTFANFQVLSQGFPGE</sequence>
<keyword evidence="1" id="KW-0732">Signal</keyword>
<proteinExistence type="predicted"/>